<evidence type="ECO:0000313" key="3">
    <source>
        <dbReference type="EMBL" id="KAB7519032.1"/>
    </source>
</evidence>
<gene>
    <name evidence="1" type="ORF">DM867_08085</name>
    <name evidence="2" type="ORF">DMP03_09740</name>
    <name evidence="3" type="ORF">DP108_07520</name>
</gene>
<evidence type="ECO:0000313" key="1">
    <source>
        <dbReference type="EMBL" id="KAB7514041.1"/>
    </source>
</evidence>
<sequence length="79" mass="9538">MERHHLVPEHRRESPVALICSPCHDQLHALFTNEELIEEYHTAQKLREADRMQSYLDWIRTTNKTSIDVRTSNDVRRRR</sequence>
<evidence type="ECO:0000313" key="2">
    <source>
        <dbReference type="EMBL" id="KAB7514438.1"/>
    </source>
</evidence>
<dbReference type="OrthoDB" id="321068at2157"/>
<name>A0A5N5UN22_9EURY</name>
<dbReference type="Proteomes" id="UP000326207">
    <property type="component" value="Unassembled WGS sequence"/>
</dbReference>
<evidence type="ECO:0000313" key="5">
    <source>
        <dbReference type="Proteomes" id="UP000326302"/>
    </source>
</evidence>
<keyword evidence="6" id="KW-1185">Reference proteome</keyword>
<dbReference type="EMBL" id="QKKZ01000003">
    <property type="protein sequence ID" value="KAB7514041.1"/>
    <property type="molecule type" value="Genomic_DNA"/>
</dbReference>
<accession>A0A5N5UN22</accession>
<dbReference type="EMBL" id="QMDY01000003">
    <property type="protein sequence ID" value="KAB7519032.1"/>
    <property type="molecule type" value="Genomic_DNA"/>
</dbReference>
<dbReference type="EMBL" id="QJOW01000004">
    <property type="protein sequence ID" value="KAB7514438.1"/>
    <property type="molecule type" value="Genomic_DNA"/>
</dbReference>
<reference evidence="4 5" key="1">
    <citation type="submission" date="2019-10" db="EMBL/GenBank/DDBJ databases">
        <title>Unraveling microbial dark matter from salterns through culturing: the case of the genus Halosegnis.</title>
        <authorList>
            <person name="Duran-Viseras A."/>
            <person name="Andrei A.-S."/>
            <person name="Vera-Gargallo B."/>
            <person name="Ghai R."/>
            <person name="Sanchez-Porro C."/>
            <person name="Ventosa A."/>
        </authorList>
    </citation>
    <scope>NUCLEOTIDE SEQUENCE [LARGE SCALE GENOMIC DNA]</scope>
    <source>
        <strain evidence="2 5">F17-44</strain>
        <strain evidence="1 6">F18-79</strain>
        <strain evidence="3 4">F19-13</strain>
    </source>
</reference>
<comment type="caution">
    <text evidence="3">The sequence shown here is derived from an EMBL/GenBank/DDBJ whole genome shotgun (WGS) entry which is preliminary data.</text>
</comment>
<evidence type="ECO:0008006" key="7">
    <source>
        <dbReference type="Google" id="ProtNLM"/>
    </source>
</evidence>
<proteinExistence type="predicted"/>
<evidence type="ECO:0000313" key="4">
    <source>
        <dbReference type="Proteomes" id="UP000326207"/>
    </source>
</evidence>
<dbReference type="AlphaFoldDB" id="A0A5N5UN22"/>
<dbReference type="Proteomes" id="UP000326302">
    <property type="component" value="Unassembled WGS sequence"/>
</dbReference>
<accession>A0A5N5U7G8</accession>
<organism evidence="3 4">
    <name type="scientific">Halosegnis rubeus</name>
    <dbReference type="NCBI Taxonomy" id="2212850"/>
    <lineage>
        <taxon>Archaea</taxon>
        <taxon>Methanobacteriati</taxon>
        <taxon>Methanobacteriota</taxon>
        <taxon>Stenosarchaea group</taxon>
        <taxon>Halobacteria</taxon>
        <taxon>Halobacteriales</taxon>
        <taxon>Natronomonadaceae</taxon>
        <taxon>Halosegnis</taxon>
    </lineage>
</organism>
<protein>
    <recommendedName>
        <fullName evidence="7">HNH endonuclease</fullName>
    </recommendedName>
</protein>
<dbReference type="Proteomes" id="UP000326865">
    <property type="component" value="Unassembled WGS sequence"/>
</dbReference>
<accession>A0A5N5U873</accession>
<evidence type="ECO:0000313" key="6">
    <source>
        <dbReference type="Proteomes" id="UP000326865"/>
    </source>
</evidence>